<evidence type="ECO:0000313" key="2">
    <source>
        <dbReference type="EMBL" id="RGI84997.1"/>
    </source>
</evidence>
<dbReference type="InterPro" id="IPR028098">
    <property type="entry name" value="Glyco_trans_4-like_N"/>
</dbReference>
<evidence type="ECO:0000259" key="1">
    <source>
        <dbReference type="Pfam" id="PF13439"/>
    </source>
</evidence>
<dbReference type="InterPro" id="IPR050194">
    <property type="entry name" value="Glycosyltransferase_grp1"/>
</dbReference>
<dbReference type="RefSeq" id="WP_005337858.1">
    <property type="nucleotide sequence ID" value="NZ_AP031430.1"/>
</dbReference>
<keyword evidence="2" id="KW-0808">Transferase</keyword>
<dbReference type="EMBL" id="QSOI01000005">
    <property type="protein sequence ID" value="RGI84997.1"/>
    <property type="molecule type" value="Genomic_DNA"/>
</dbReference>
<dbReference type="EMBL" id="QRVU01000089">
    <property type="protein sequence ID" value="RGS68037.1"/>
    <property type="molecule type" value="Genomic_DNA"/>
</dbReference>
<comment type="caution">
    <text evidence="2">The sequence shown here is derived from an EMBL/GenBank/DDBJ whole genome shotgun (WGS) entry which is preliminary data.</text>
</comment>
<evidence type="ECO:0000313" key="4">
    <source>
        <dbReference type="EMBL" id="RHF79448.1"/>
    </source>
</evidence>
<dbReference type="CDD" id="cd03801">
    <property type="entry name" value="GT4_PimA-like"/>
    <property type="match status" value="1"/>
</dbReference>
<sequence length="404" mass="46195">MTIRNVIVACDYAYIEGGAARVAVQTAVELSKRSNLKVYFFAGCGEPCQELVQSSVQVISLGMYDLLGNPSKLDAMKKGIYNRKAGKLLEDLLNTLKENETIIHVHTWTKVLSSAIFAIADKKNIPVFLTVHDYFLTCPNGGCYDYVKNEICERKPMSFNCVVCNCDSRHYYYKVWRCMRQFRQNRVMRNCKNIRYIFISEFEKKQLVRRFGEPKWQFMLKNPSTFSERKRVLAEKNEIYLYIGRVSEEKGVPLFCEAVENAGVKAVVVGDGGLKKDLEKKYPDITFTGWLEKAQIDQWIEKSRCLIFPSRWYEGSPLTVPEVQAYGIPCIVTDCSAAVDNIVTEKNGLIVKADGKEMCSAIAKMANDEIVAKMSYNTFELFDEKSYSNDVYIKNLLQIYEKGV</sequence>
<protein>
    <submittedName>
        <fullName evidence="2">Glycosyltransferase</fullName>
    </submittedName>
</protein>
<evidence type="ECO:0000313" key="5">
    <source>
        <dbReference type="EMBL" id="RHN19221.1"/>
    </source>
</evidence>
<gene>
    <name evidence="4" type="ORF">DW658_05190</name>
    <name evidence="3" type="ORF">DWX78_13460</name>
    <name evidence="5" type="ORF">DWZ24_01305</name>
    <name evidence="2" type="ORF">DXD84_05955</name>
</gene>
<dbReference type="Proteomes" id="UP000260664">
    <property type="component" value="Unassembled WGS sequence"/>
</dbReference>
<organism evidence="2 6">
    <name type="scientific">Dorea formicigenerans</name>
    <dbReference type="NCBI Taxonomy" id="39486"/>
    <lineage>
        <taxon>Bacteria</taxon>
        <taxon>Bacillati</taxon>
        <taxon>Bacillota</taxon>
        <taxon>Clostridia</taxon>
        <taxon>Lachnospirales</taxon>
        <taxon>Lachnospiraceae</taxon>
        <taxon>Dorea</taxon>
    </lineage>
</organism>
<dbReference type="SUPFAM" id="SSF53756">
    <property type="entry name" value="UDP-Glycosyltransferase/glycogen phosphorylase"/>
    <property type="match status" value="1"/>
</dbReference>
<evidence type="ECO:0000313" key="8">
    <source>
        <dbReference type="Proteomes" id="UP000285666"/>
    </source>
</evidence>
<dbReference type="Proteomes" id="UP000285981">
    <property type="component" value="Unassembled WGS sequence"/>
</dbReference>
<feature type="domain" description="Glycosyltransferase subfamily 4-like N-terminal" evidence="1">
    <location>
        <begin position="17"/>
        <end position="214"/>
    </location>
</feature>
<accession>A0A3E4F7E6</accession>
<dbReference type="Pfam" id="PF13692">
    <property type="entry name" value="Glyco_trans_1_4"/>
    <property type="match status" value="1"/>
</dbReference>
<dbReference type="GO" id="GO:0016757">
    <property type="term" value="F:glycosyltransferase activity"/>
    <property type="evidence" value="ECO:0007669"/>
    <property type="project" value="TreeGrafter"/>
</dbReference>
<reference evidence="6 7" key="1">
    <citation type="submission" date="2018-08" db="EMBL/GenBank/DDBJ databases">
        <title>A genome reference for cultivated species of the human gut microbiota.</title>
        <authorList>
            <person name="Zou Y."/>
            <person name="Xue W."/>
            <person name="Luo G."/>
        </authorList>
    </citation>
    <scope>NUCLEOTIDE SEQUENCE [LARGE SCALE GENOMIC DNA]</scope>
    <source>
        <strain evidence="3 9">AF21-25</strain>
        <strain evidence="5 7">AF31-13BH</strain>
        <strain evidence="4 8">AM23-7AC</strain>
        <strain evidence="2 6">TM09-19AC</strain>
    </source>
</reference>
<name>A0A3E4F7E6_9FIRM</name>
<dbReference type="EMBL" id="QRQQ01000001">
    <property type="protein sequence ID" value="RHN19221.1"/>
    <property type="molecule type" value="Genomic_DNA"/>
</dbReference>
<dbReference type="Proteomes" id="UP000285666">
    <property type="component" value="Unassembled WGS sequence"/>
</dbReference>
<dbReference type="Pfam" id="PF13439">
    <property type="entry name" value="Glyco_transf_4"/>
    <property type="match status" value="1"/>
</dbReference>
<evidence type="ECO:0000313" key="7">
    <source>
        <dbReference type="Proteomes" id="UP000285652"/>
    </source>
</evidence>
<evidence type="ECO:0000313" key="3">
    <source>
        <dbReference type="EMBL" id="RGS68037.1"/>
    </source>
</evidence>
<proteinExistence type="predicted"/>
<dbReference type="Proteomes" id="UP000285652">
    <property type="component" value="Unassembled WGS sequence"/>
</dbReference>
<evidence type="ECO:0000313" key="9">
    <source>
        <dbReference type="Proteomes" id="UP000285981"/>
    </source>
</evidence>
<dbReference type="EMBL" id="QRHN01000005">
    <property type="protein sequence ID" value="RHF79448.1"/>
    <property type="molecule type" value="Genomic_DNA"/>
</dbReference>
<dbReference type="Gene3D" id="3.40.50.2000">
    <property type="entry name" value="Glycogen Phosphorylase B"/>
    <property type="match status" value="2"/>
</dbReference>
<dbReference type="PANTHER" id="PTHR45947:SF13">
    <property type="entry name" value="TRANSFERASE"/>
    <property type="match status" value="1"/>
</dbReference>
<dbReference type="AlphaFoldDB" id="A0A3E4F7E6"/>
<dbReference type="PANTHER" id="PTHR45947">
    <property type="entry name" value="SULFOQUINOVOSYL TRANSFERASE SQD2"/>
    <property type="match status" value="1"/>
</dbReference>
<evidence type="ECO:0000313" key="6">
    <source>
        <dbReference type="Proteomes" id="UP000260664"/>
    </source>
</evidence>